<feature type="region of interest" description="Disordered" evidence="1">
    <location>
        <begin position="86"/>
        <end position="194"/>
    </location>
</feature>
<dbReference type="EMBL" id="KZ857624">
    <property type="protein sequence ID" value="RDX39882.1"/>
    <property type="molecule type" value="Genomic_DNA"/>
</dbReference>
<sequence>MPSAVAAQPIVLSLNTHLNLTSLPPPCLSYRTRPPSCPPGNPAIPLDVVRENGNCLLAPTSGLVMVRWRRRREQQLLMLAACRRNSEDPGDIVPPAHTLSPSAAPSAPTSRPTGPVLDGVCHERPPSLAQDRTLSRTLPGNFPRLQGTPTVATLGECANPGGTSYNPAEVMQEDDLGPSPNDDDDHSAVLGSPSAHVGSPGLGLLRYISGGCPSAAKTC</sequence>
<evidence type="ECO:0000313" key="4">
    <source>
        <dbReference type="Proteomes" id="UP000256964"/>
    </source>
</evidence>
<evidence type="ECO:0000256" key="1">
    <source>
        <dbReference type="SAM" id="MobiDB-lite"/>
    </source>
</evidence>
<evidence type="ECO:0000313" key="3">
    <source>
        <dbReference type="EMBL" id="RDX39882.1"/>
    </source>
</evidence>
<feature type="compositionally biased region" description="Acidic residues" evidence="1">
    <location>
        <begin position="171"/>
        <end position="185"/>
    </location>
</feature>
<feature type="compositionally biased region" description="Low complexity" evidence="1">
    <location>
        <begin position="94"/>
        <end position="115"/>
    </location>
</feature>
<dbReference type="EMBL" id="KZ857652">
    <property type="protein sequence ID" value="RDX39765.1"/>
    <property type="molecule type" value="Genomic_DNA"/>
</dbReference>
<protein>
    <submittedName>
        <fullName evidence="3">Uncharacterized protein</fullName>
    </submittedName>
</protein>
<dbReference type="AlphaFoldDB" id="A0A371CHV7"/>
<gene>
    <name evidence="2" type="ORF">OH76DRAFT_1490845</name>
    <name evidence="3" type="ORF">OH76DRAFT_1562293</name>
</gene>
<dbReference type="Proteomes" id="UP000256964">
    <property type="component" value="Unassembled WGS sequence"/>
</dbReference>
<accession>A0A371CHV7</accession>
<proteinExistence type="predicted"/>
<name>A0A371CHV7_9APHY</name>
<keyword evidence="4" id="KW-1185">Reference proteome</keyword>
<evidence type="ECO:0000313" key="2">
    <source>
        <dbReference type="EMBL" id="RDX39765.1"/>
    </source>
</evidence>
<organism evidence="3 4">
    <name type="scientific">Lentinus brumalis</name>
    <dbReference type="NCBI Taxonomy" id="2498619"/>
    <lineage>
        <taxon>Eukaryota</taxon>
        <taxon>Fungi</taxon>
        <taxon>Dikarya</taxon>
        <taxon>Basidiomycota</taxon>
        <taxon>Agaricomycotina</taxon>
        <taxon>Agaricomycetes</taxon>
        <taxon>Polyporales</taxon>
        <taxon>Polyporaceae</taxon>
        <taxon>Lentinus</taxon>
    </lineage>
</organism>
<reference evidence="3 4" key="1">
    <citation type="journal article" date="2018" name="Biotechnol. Biofuels">
        <title>Integrative visual omics of the white-rot fungus Polyporus brumalis exposes the biotechnological potential of its oxidative enzymes for delignifying raw plant biomass.</title>
        <authorList>
            <person name="Miyauchi S."/>
            <person name="Rancon A."/>
            <person name="Drula E."/>
            <person name="Hage H."/>
            <person name="Chaduli D."/>
            <person name="Favel A."/>
            <person name="Grisel S."/>
            <person name="Henrissat B."/>
            <person name="Herpoel-Gimbert I."/>
            <person name="Ruiz-Duenas F.J."/>
            <person name="Chevret D."/>
            <person name="Hainaut M."/>
            <person name="Lin J."/>
            <person name="Wang M."/>
            <person name="Pangilinan J."/>
            <person name="Lipzen A."/>
            <person name="Lesage-Meessen L."/>
            <person name="Navarro D."/>
            <person name="Riley R."/>
            <person name="Grigoriev I.V."/>
            <person name="Zhou S."/>
            <person name="Raouche S."/>
            <person name="Rosso M.N."/>
        </authorList>
    </citation>
    <scope>NUCLEOTIDE SEQUENCE [LARGE SCALE GENOMIC DNA]</scope>
    <source>
        <strain evidence="3 4">BRFM 1820</strain>
    </source>
</reference>